<dbReference type="EMBL" id="HBEF01019972">
    <property type="protein sequence ID" value="CAD8340188.1"/>
    <property type="molecule type" value="Transcribed_RNA"/>
</dbReference>
<sequence length="157" mass="17368">MMPATLSGNRSSSNGACLHAAMTGSVILSAARNGTKRIPIRTIQRPNRGVEKQYLAAVADARDSIMYARIVSGISRHQEANSIALRYKNQELLDRMHQVRKAALLSATAFADDGDFEHSDDVTAVEQHHHSLRSLSSMEEDEAIHNDADDFIFDMEM</sequence>
<protein>
    <submittedName>
        <fullName evidence="1">Uncharacterized protein</fullName>
    </submittedName>
</protein>
<organism evidence="1">
    <name type="scientific">Craspedostauros australis</name>
    <dbReference type="NCBI Taxonomy" id="1486917"/>
    <lineage>
        <taxon>Eukaryota</taxon>
        <taxon>Sar</taxon>
        <taxon>Stramenopiles</taxon>
        <taxon>Ochrophyta</taxon>
        <taxon>Bacillariophyta</taxon>
        <taxon>Bacillariophyceae</taxon>
        <taxon>Bacillariophycidae</taxon>
        <taxon>Naviculales</taxon>
        <taxon>Naviculaceae</taxon>
        <taxon>Craspedostauros</taxon>
    </lineage>
</organism>
<evidence type="ECO:0000313" key="1">
    <source>
        <dbReference type="EMBL" id="CAD8340188.1"/>
    </source>
</evidence>
<proteinExistence type="predicted"/>
<reference evidence="1" key="1">
    <citation type="submission" date="2021-01" db="EMBL/GenBank/DDBJ databases">
        <authorList>
            <person name="Corre E."/>
            <person name="Pelletier E."/>
            <person name="Niang G."/>
            <person name="Scheremetjew M."/>
            <person name="Finn R."/>
            <person name="Kale V."/>
            <person name="Holt S."/>
            <person name="Cochrane G."/>
            <person name="Meng A."/>
            <person name="Brown T."/>
            <person name="Cohen L."/>
        </authorList>
    </citation>
    <scope>NUCLEOTIDE SEQUENCE</scope>
    <source>
        <strain evidence="1">CCMP3328</strain>
    </source>
</reference>
<dbReference type="AlphaFoldDB" id="A0A7R9ZPX4"/>
<name>A0A7R9ZPX4_9STRA</name>
<gene>
    <name evidence="1" type="ORF">CAUS1442_LOCUS12321</name>
</gene>
<accession>A0A7R9ZPX4</accession>